<feature type="compositionally biased region" description="Basic residues" evidence="11">
    <location>
        <begin position="13"/>
        <end position="30"/>
    </location>
</feature>
<dbReference type="GO" id="GO:0000462">
    <property type="term" value="P:maturation of SSU-rRNA from tricistronic rRNA transcript (SSU-rRNA, 5.8S rRNA, LSU-rRNA)"/>
    <property type="evidence" value="ECO:0007669"/>
    <property type="project" value="TreeGrafter"/>
</dbReference>
<comment type="caution">
    <text evidence="14">The sequence shown here is derived from an EMBL/GenBank/DDBJ whole genome shotgun (WGS) entry which is preliminary data.</text>
</comment>
<evidence type="ECO:0000256" key="11">
    <source>
        <dbReference type="SAM" id="MobiDB-lite"/>
    </source>
</evidence>
<dbReference type="Proteomes" id="UP000236621">
    <property type="component" value="Unassembled WGS sequence"/>
</dbReference>
<accession>A0A2K3Q8G7</accession>
<evidence type="ECO:0000313" key="15">
    <source>
        <dbReference type="Proteomes" id="UP000236621"/>
    </source>
</evidence>
<dbReference type="SUPFAM" id="SSF52540">
    <property type="entry name" value="P-loop containing nucleoside triphosphate hydrolases"/>
    <property type="match status" value="1"/>
</dbReference>
<dbReference type="FunFam" id="3.40.50.300:FF:002356">
    <property type="entry name" value="U3 small nucleolar RNA-associated protein 25"/>
    <property type="match status" value="1"/>
</dbReference>
<gene>
    <name evidence="14" type="ORF">TCAP_06212</name>
</gene>
<evidence type="ECO:0000256" key="1">
    <source>
        <dbReference type="ARBA" id="ARBA00002883"/>
    </source>
</evidence>
<evidence type="ECO:0000259" key="13">
    <source>
        <dbReference type="Pfam" id="PF22916"/>
    </source>
</evidence>
<keyword evidence="15" id="KW-1185">Reference proteome</keyword>
<feature type="compositionally biased region" description="Polar residues" evidence="11">
    <location>
        <begin position="92"/>
        <end position="102"/>
    </location>
</feature>
<feature type="region of interest" description="Disordered" evidence="11">
    <location>
        <begin position="1"/>
        <end position="172"/>
    </location>
</feature>
<keyword evidence="8 10" id="KW-0539">Nucleus</keyword>
<evidence type="ECO:0000256" key="7">
    <source>
        <dbReference type="ARBA" id="ARBA00022552"/>
    </source>
</evidence>
<dbReference type="OrthoDB" id="10264378at2759"/>
<comment type="function">
    <text evidence="1 10">DEAD-box RNA helicase-like protein required for pre-18S rRNA processing, specifically at sites A0, A1, and A2.</text>
</comment>
<dbReference type="GO" id="GO:0034511">
    <property type="term" value="F:U3 snoRNA binding"/>
    <property type="evidence" value="ECO:0007669"/>
    <property type="project" value="InterPro"/>
</dbReference>
<keyword evidence="7 10" id="KW-0698">rRNA processing</keyword>
<feature type="domain" description="UTP25 C-terminal" evidence="12">
    <location>
        <begin position="545"/>
        <end position="738"/>
    </location>
</feature>
<evidence type="ECO:0000256" key="10">
    <source>
        <dbReference type="RuleBase" id="RU365070"/>
    </source>
</evidence>
<dbReference type="PANTHER" id="PTHR12933:SF0">
    <property type="entry name" value="U3 SMALL NUCLEOLAR RNA-ASSOCIATED PROTEIN 25 HOMOLOG"/>
    <property type="match status" value="1"/>
</dbReference>
<dbReference type="STRING" id="45235.A0A2K3Q8G7"/>
<dbReference type="EMBL" id="NRSZ01001034">
    <property type="protein sequence ID" value="PNY23840.1"/>
    <property type="molecule type" value="Genomic_DNA"/>
</dbReference>
<evidence type="ECO:0000259" key="12">
    <source>
        <dbReference type="Pfam" id="PF06862"/>
    </source>
</evidence>
<name>A0A2K3Q8G7_9HYPO</name>
<dbReference type="InterPro" id="IPR010678">
    <property type="entry name" value="UTP25"/>
</dbReference>
<dbReference type="PANTHER" id="PTHR12933">
    <property type="entry name" value="ORF PROTEIN-RELATED"/>
    <property type="match status" value="1"/>
</dbReference>
<evidence type="ECO:0000256" key="3">
    <source>
        <dbReference type="ARBA" id="ARBA00009223"/>
    </source>
</evidence>
<protein>
    <recommendedName>
        <fullName evidence="5 10">U3 small nucleolar RNA-associated protein 25</fullName>
        <shortName evidence="10">U3 snoRNA-associated protein 25</shortName>
    </recommendedName>
</protein>
<feature type="domain" description="UTP25 NTP hydrolase-like" evidence="13">
    <location>
        <begin position="263"/>
        <end position="535"/>
    </location>
</feature>
<comment type="similarity">
    <text evidence="3 10">Belongs to the UTP25 family.</text>
</comment>
<evidence type="ECO:0000256" key="8">
    <source>
        <dbReference type="ARBA" id="ARBA00023242"/>
    </source>
</evidence>
<proteinExistence type="inferred from homology"/>
<keyword evidence="6 10" id="KW-0690">Ribosome biogenesis</keyword>
<comment type="subunit">
    <text evidence="4 10">Component of the ribosomal small subunit (SSU) processome composed of at least 40 protein subunits and snoRNA U3.</text>
</comment>
<evidence type="ECO:0000256" key="9">
    <source>
        <dbReference type="ARBA" id="ARBA00023274"/>
    </source>
</evidence>
<organism evidence="14 15">
    <name type="scientific">Tolypocladium capitatum</name>
    <dbReference type="NCBI Taxonomy" id="45235"/>
    <lineage>
        <taxon>Eukaryota</taxon>
        <taxon>Fungi</taxon>
        <taxon>Dikarya</taxon>
        <taxon>Ascomycota</taxon>
        <taxon>Pezizomycotina</taxon>
        <taxon>Sordariomycetes</taxon>
        <taxon>Hypocreomycetidae</taxon>
        <taxon>Hypocreales</taxon>
        <taxon>Ophiocordycipitaceae</taxon>
        <taxon>Tolypocladium</taxon>
    </lineage>
</organism>
<dbReference type="GO" id="GO:0032040">
    <property type="term" value="C:small-subunit processome"/>
    <property type="evidence" value="ECO:0007669"/>
    <property type="project" value="TreeGrafter"/>
</dbReference>
<evidence type="ECO:0000256" key="2">
    <source>
        <dbReference type="ARBA" id="ARBA00004604"/>
    </source>
</evidence>
<dbReference type="AlphaFoldDB" id="A0A2K3Q8G7"/>
<evidence type="ECO:0000256" key="5">
    <source>
        <dbReference type="ARBA" id="ARBA00015422"/>
    </source>
</evidence>
<sequence>MGPRERGGNFRGRGSRGRGGRGGARGRGRGRGGSSRFGPTRRFDGDRLADKDESGSGESDGIAEDEHDEEMDETVSEDDEEEKLSARPYMTLLQSFNDSRSSVPKAKRRKLEHPESRQRAESPSPPSEEEDAGEKRPEDVDQVDEEEDPTIGLDEQPDDGSDSEDEDAMTDPFDVHFAHPDELAIAKGVKAAKDGEWATKRAMVQSLRATMMAPGSECSFDAPQPASGLDDFNLKQKLKETAGKKMAKLDEAQKAVMPLLFDYRDVLHCDRTVSNSNSLRQAACLHALNHVFNSWLLVHVELTCQRTRDRVIKDNYKLAKDGEDTELELRDQGFTRPKVLFLVPTRNSCARIVNIIRDLCDIDQQENRKRFDESYIEAESNFGRDRPADFRDLFEGNDDDMFRLGVKFTRKTIKYFSQFYNSDILFASPLGMRMAIGSEEDKKKPDFDFLSSIEMVVVDQADGLLMQNWEHVEYVFEHLNQQPKDAHGCDFSRLRSWYLEDWAKYFRQTIIFSAFNTPELSELQRLHCHNWAGKVRLQPEYPGVIQQLEIKAKQTFSRFQSVSVDKDPDARFEYFVSAIVPTLVKRAKDSTGTLIFVPSYLDFVRVRNYFANSPAVDSVAFGAISEYTDVPEASRARSHFLSGRHRVLLYTERAHHFRRYQLRGVQKVICYGLPDNPIFYKEISGGYLGQSEQDLKIEPGQGTVRVLFSKYDVMKLERIVGSRRVGRMIQERGDTFDFI</sequence>
<feature type="compositionally biased region" description="Acidic residues" evidence="11">
    <location>
        <begin position="61"/>
        <end position="82"/>
    </location>
</feature>
<dbReference type="InterPro" id="IPR053940">
    <property type="entry name" value="UTP25_NTPase-like"/>
</dbReference>
<evidence type="ECO:0000313" key="14">
    <source>
        <dbReference type="EMBL" id="PNY23840.1"/>
    </source>
</evidence>
<keyword evidence="9 10" id="KW-0687">Ribonucleoprotein</keyword>
<dbReference type="Pfam" id="PF06862">
    <property type="entry name" value="Utp25_C"/>
    <property type="match status" value="1"/>
</dbReference>
<dbReference type="Pfam" id="PF22916">
    <property type="entry name" value="UTP25_NTPase-like"/>
    <property type="match status" value="1"/>
</dbReference>
<comment type="subcellular location">
    <subcellularLocation>
        <location evidence="2 10">Nucleus</location>
        <location evidence="2 10">Nucleolus</location>
    </subcellularLocation>
</comment>
<dbReference type="Gene3D" id="3.40.50.300">
    <property type="entry name" value="P-loop containing nucleotide triphosphate hydrolases"/>
    <property type="match status" value="1"/>
</dbReference>
<dbReference type="InterPro" id="IPR027417">
    <property type="entry name" value="P-loop_NTPase"/>
</dbReference>
<dbReference type="InterPro" id="IPR053939">
    <property type="entry name" value="UTP25_C"/>
</dbReference>
<reference evidence="14 15" key="1">
    <citation type="submission" date="2017-08" db="EMBL/GenBank/DDBJ databases">
        <title>Harnessing the power of phylogenomics to disentangle the directionality and signatures of interkingdom host jumping in the parasitic fungal genus Tolypocladium.</title>
        <authorList>
            <person name="Quandt C.A."/>
            <person name="Patterson W."/>
            <person name="Spatafora J.W."/>
        </authorList>
    </citation>
    <scope>NUCLEOTIDE SEQUENCE [LARGE SCALE GENOMIC DNA]</scope>
    <source>
        <strain evidence="14 15">CBS 113982</strain>
    </source>
</reference>
<dbReference type="GO" id="GO:0019843">
    <property type="term" value="F:rRNA binding"/>
    <property type="evidence" value="ECO:0007669"/>
    <property type="project" value="TreeGrafter"/>
</dbReference>
<feature type="compositionally biased region" description="Basic and acidic residues" evidence="11">
    <location>
        <begin position="41"/>
        <end position="54"/>
    </location>
</feature>
<feature type="compositionally biased region" description="Acidic residues" evidence="11">
    <location>
        <begin position="140"/>
        <end position="169"/>
    </location>
</feature>
<evidence type="ECO:0000256" key="6">
    <source>
        <dbReference type="ARBA" id="ARBA00022517"/>
    </source>
</evidence>
<evidence type="ECO:0000256" key="4">
    <source>
        <dbReference type="ARBA" id="ARBA00011192"/>
    </source>
</evidence>